<dbReference type="EMBL" id="FWWR01000009">
    <property type="protein sequence ID" value="SMB80287.1"/>
    <property type="molecule type" value="Genomic_DNA"/>
</dbReference>
<comment type="function">
    <text evidence="1">The purine nucleoside phosphorylases catalyze the phosphorolytic breakdown of the N-glycosidic bond in the beta-(deoxy)ribonucleoside molecules, with the formation of the corresponding free purine bases and pentose-1-phosphate. Cleaves guanosine, inosine, 2'-deoxyguanosine and 2'-deoxyinosine.</text>
</comment>
<accession>A0A1W1UGT0</accession>
<dbReference type="Proteomes" id="UP000192368">
    <property type="component" value="Unassembled WGS sequence"/>
</dbReference>
<keyword evidence="5 7" id="KW-0808">Transferase</keyword>
<dbReference type="RefSeq" id="WP_084229927.1">
    <property type="nucleotide sequence ID" value="NZ_FWWR01000009.1"/>
</dbReference>
<dbReference type="PANTHER" id="PTHR11904">
    <property type="entry name" value="METHYLTHIOADENOSINE/PURINE NUCLEOSIDE PHOSPHORYLASE"/>
    <property type="match status" value="1"/>
</dbReference>
<dbReference type="InterPro" id="IPR000845">
    <property type="entry name" value="Nucleoside_phosphorylase_d"/>
</dbReference>
<sequence>MLKEKVFEIYRDSADYILSKIGESVDFAIVLGTGLGSLLDDMEDKIEIPYEDIPGFLISTVKSHPGKFIYGTLSGKKVICMSGRFHYYEGYDYNELATPIYVLKLIGVKTIVLTNAAGAVNYNFHPGDICVVTDHLNFGCVSPTRGNNLEEFGERFYPIDNLYDKDLRALAKKSAIELGFSLKEGIYFFTVGPFFETPAEIRAIRLLGGDLVGMSTISESLTAGHCGIKVLCLSLATNYSSDRIENMDGSEVEDVAMAASENFRNLIIKILENFEG</sequence>
<dbReference type="UniPathway" id="UPA00606"/>
<reference evidence="10" key="1">
    <citation type="submission" date="2017-04" db="EMBL/GenBank/DDBJ databases">
        <authorList>
            <person name="Varghese N."/>
            <person name="Submissions S."/>
        </authorList>
    </citation>
    <scope>NUCLEOTIDE SEQUENCE [LARGE SCALE GENOMIC DNA]</scope>
    <source>
        <strain evidence="10">DSM 20463</strain>
    </source>
</reference>
<evidence type="ECO:0000256" key="4">
    <source>
        <dbReference type="ARBA" id="ARBA00022676"/>
    </source>
</evidence>
<dbReference type="PIRSF" id="PIRSF000477">
    <property type="entry name" value="PurNPase"/>
    <property type="match status" value="1"/>
</dbReference>
<dbReference type="NCBIfam" id="TIGR01697">
    <property type="entry name" value="PNPH-PUNA-XAPA"/>
    <property type="match status" value="1"/>
</dbReference>
<feature type="domain" description="Nucleoside phosphorylase" evidence="8">
    <location>
        <begin position="27"/>
        <end position="271"/>
    </location>
</feature>
<evidence type="ECO:0000256" key="3">
    <source>
        <dbReference type="ARBA" id="ARBA00006751"/>
    </source>
</evidence>
<gene>
    <name evidence="9" type="ORF">SAMN00017477_0216</name>
</gene>
<dbReference type="GO" id="GO:0004731">
    <property type="term" value="F:purine-nucleoside phosphorylase activity"/>
    <property type="evidence" value="ECO:0007669"/>
    <property type="project" value="UniProtKB-EC"/>
</dbReference>
<dbReference type="GO" id="GO:0005737">
    <property type="term" value="C:cytoplasm"/>
    <property type="evidence" value="ECO:0007669"/>
    <property type="project" value="TreeGrafter"/>
</dbReference>
<dbReference type="SUPFAM" id="SSF53167">
    <property type="entry name" value="Purine and uridine phosphorylases"/>
    <property type="match status" value="1"/>
</dbReference>
<dbReference type="CDD" id="cd09009">
    <property type="entry name" value="PNP-EcPNPII_like"/>
    <property type="match status" value="1"/>
</dbReference>
<dbReference type="AlphaFoldDB" id="A0A1W1UGT0"/>
<dbReference type="PANTHER" id="PTHR11904:SF9">
    <property type="entry name" value="PURINE NUCLEOSIDE PHOSPHORYLASE-RELATED"/>
    <property type="match status" value="1"/>
</dbReference>
<keyword evidence="10" id="KW-1185">Reference proteome</keyword>
<dbReference type="NCBIfam" id="NF006054">
    <property type="entry name" value="PRK08202.1"/>
    <property type="match status" value="1"/>
</dbReference>
<dbReference type="InterPro" id="IPR035994">
    <property type="entry name" value="Nucleoside_phosphorylase_sf"/>
</dbReference>
<comment type="similarity">
    <text evidence="3 7">Belongs to the PNP/MTAP phosphorylase family.</text>
</comment>
<dbReference type="Gene3D" id="3.40.50.1580">
    <property type="entry name" value="Nucleoside phosphorylase domain"/>
    <property type="match status" value="1"/>
</dbReference>
<comment type="pathway">
    <text evidence="2 7">Purine metabolism; purine nucleoside salvage.</text>
</comment>
<evidence type="ECO:0000256" key="7">
    <source>
        <dbReference type="PIRNR" id="PIRNR000477"/>
    </source>
</evidence>
<keyword evidence="4 7" id="KW-0328">Glycosyltransferase</keyword>
<dbReference type="EC" id="2.4.2.1" evidence="7"/>
<evidence type="ECO:0000256" key="6">
    <source>
        <dbReference type="ARBA" id="ARBA00048556"/>
    </source>
</evidence>
<evidence type="ECO:0000313" key="10">
    <source>
        <dbReference type="Proteomes" id="UP000192368"/>
    </source>
</evidence>
<proteinExistence type="inferred from homology"/>
<comment type="catalytic activity">
    <reaction evidence="6">
        <text>a purine 2'-deoxy-D-ribonucleoside + phosphate = a purine nucleobase + 2-deoxy-alpha-D-ribose 1-phosphate</text>
        <dbReference type="Rhea" id="RHEA:36431"/>
        <dbReference type="ChEBI" id="CHEBI:26386"/>
        <dbReference type="ChEBI" id="CHEBI:43474"/>
        <dbReference type="ChEBI" id="CHEBI:57259"/>
        <dbReference type="ChEBI" id="CHEBI:142361"/>
        <dbReference type="EC" id="2.4.2.1"/>
    </reaction>
</comment>
<dbReference type="GO" id="GO:0009116">
    <property type="term" value="P:nucleoside metabolic process"/>
    <property type="evidence" value="ECO:0007669"/>
    <property type="project" value="InterPro"/>
</dbReference>
<evidence type="ECO:0000259" key="8">
    <source>
        <dbReference type="Pfam" id="PF01048"/>
    </source>
</evidence>
<evidence type="ECO:0000313" key="9">
    <source>
        <dbReference type="EMBL" id="SMB80287.1"/>
    </source>
</evidence>
<dbReference type="OrthoDB" id="1523230at2"/>
<evidence type="ECO:0000256" key="5">
    <source>
        <dbReference type="ARBA" id="ARBA00022679"/>
    </source>
</evidence>
<evidence type="ECO:0000256" key="2">
    <source>
        <dbReference type="ARBA" id="ARBA00005058"/>
    </source>
</evidence>
<name>A0A1W1UGT0_PEPAS</name>
<dbReference type="Pfam" id="PF01048">
    <property type="entry name" value="PNP_UDP_1"/>
    <property type="match status" value="1"/>
</dbReference>
<organism evidence="9 10">
    <name type="scientific">Peptoniphilus asaccharolyticus DSM 20463</name>
    <dbReference type="NCBI Taxonomy" id="573058"/>
    <lineage>
        <taxon>Bacteria</taxon>
        <taxon>Bacillati</taxon>
        <taxon>Bacillota</taxon>
        <taxon>Tissierellia</taxon>
        <taxon>Tissierellales</taxon>
        <taxon>Peptoniphilaceae</taxon>
        <taxon>Peptoniphilus</taxon>
    </lineage>
</organism>
<protein>
    <recommendedName>
        <fullName evidence="7">Purine nucleoside phosphorylase</fullName>
        <ecNumber evidence="7">2.4.2.1</ecNumber>
    </recommendedName>
    <alternativeName>
        <fullName evidence="7">Inosine-guanosine phosphorylase</fullName>
    </alternativeName>
</protein>
<evidence type="ECO:0000256" key="1">
    <source>
        <dbReference type="ARBA" id="ARBA00002678"/>
    </source>
</evidence>
<dbReference type="InterPro" id="IPR011268">
    <property type="entry name" value="Purine_phosphorylase"/>
</dbReference>
<dbReference type="STRING" id="573058.SAMN00017477_0216"/>